<dbReference type="Pfam" id="PF07676">
    <property type="entry name" value="PD40"/>
    <property type="match status" value="4"/>
</dbReference>
<evidence type="ECO:0000313" key="4">
    <source>
        <dbReference type="EMBL" id="RKT55336.1"/>
    </source>
</evidence>
<dbReference type="Gene3D" id="2.120.10.30">
    <property type="entry name" value="TolB, C-terminal domain"/>
    <property type="match status" value="2"/>
</dbReference>
<evidence type="ECO:0000313" key="5">
    <source>
        <dbReference type="Proteomes" id="UP000282084"/>
    </source>
</evidence>
<dbReference type="PANTHER" id="PTHR36842:SF1">
    <property type="entry name" value="PROTEIN TOLB"/>
    <property type="match status" value="1"/>
</dbReference>
<feature type="domain" description="DUF11" evidence="3">
    <location>
        <begin position="674"/>
        <end position="786"/>
    </location>
</feature>
<organism evidence="4 5">
    <name type="scientific">Saccharothrix australiensis</name>
    <dbReference type="NCBI Taxonomy" id="2072"/>
    <lineage>
        <taxon>Bacteria</taxon>
        <taxon>Bacillati</taxon>
        <taxon>Actinomycetota</taxon>
        <taxon>Actinomycetes</taxon>
        <taxon>Pseudonocardiales</taxon>
        <taxon>Pseudonocardiaceae</taxon>
        <taxon>Saccharothrix</taxon>
    </lineage>
</organism>
<protein>
    <submittedName>
        <fullName evidence="4">WD40 repeat protein</fullName>
    </submittedName>
</protein>
<dbReference type="Gene3D" id="2.60.40.10">
    <property type="entry name" value="Immunoglobulins"/>
    <property type="match status" value="1"/>
</dbReference>
<feature type="region of interest" description="Disordered" evidence="2">
    <location>
        <begin position="773"/>
        <end position="827"/>
    </location>
</feature>
<dbReference type="SUPFAM" id="SSF82171">
    <property type="entry name" value="DPP6 N-terminal domain-like"/>
    <property type="match status" value="1"/>
</dbReference>
<dbReference type="AlphaFoldDB" id="A0A495W139"/>
<dbReference type="SUPFAM" id="SSF69304">
    <property type="entry name" value="Tricorn protease N-terminal domain"/>
    <property type="match status" value="1"/>
</dbReference>
<dbReference type="OrthoDB" id="9808778at2"/>
<dbReference type="PANTHER" id="PTHR36842">
    <property type="entry name" value="PROTEIN TOLB HOMOLOG"/>
    <property type="match status" value="1"/>
</dbReference>
<feature type="compositionally biased region" description="Pro residues" evidence="2">
    <location>
        <begin position="791"/>
        <end position="823"/>
    </location>
</feature>
<comment type="similarity">
    <text evidence="1">Belongs to the TolB family.</text>
</comment>
<proteinExistence type="inferred from homology"/>
<sequence length="1035" mass="107899">MSDWARNRAVAAITAVVALCGVLVAVRATTTSTTAAAQQDDPPATGRIAFAGTGHRGIGAVADPVPDAPATSEPLLGPGPAHFDDHVSARGDLVVFTSRRDARRPQVYLRTPNGAVRRLTTGRDAGHPQLSPDLRSVVFDSAENGQRDLWVVGVDGAGARRLTDTPEDETWPTFSPDGAQVAFSADRGGGPEIHRQPVAGGRAVRVTDEPVGAAVEPAWHPRDGRIAYALDRGADAPVQLRVVDGVGVGVPVLGGDQAGWRGHWPAWKPDGTGLLFLSHDQTCDCPADPNVEKVYQVDTGQGLPVTTAPGLLLAEDRQVSSPAWSVTGGRPRLLVSRTTAATRSTATLQDIRPDGVDPRDLGLPVLREDPASVEDPNRLFYPGEGYDPWTQRQSYSPDGRRIAVTRFEDVDGRRAQRLWLVDSDGGDPRRLPVADRSATDWEFDPAWSPDGRFIAFARRSPGAVPGRGAGASRVVVVEVATGAVVGRLRPPPEVAEREDTQPAWSPDGAALAFTRGVIRDAGQPGEVRDNHVWTARARTLDGQRDLSAAVCGFDCRVTDDSAAFRPDGGAVVFNREFDGLPEVSPDGGRCRLVLPRGPGSCSTPVTAPPSGPFQPRDAAYAPDGDRLVVTTRRTGDARSPEELAVLDPAGGDLDRITRDLPGRQKEPTWQPSVDLAVQAPPSAPEVGTGATTTVAVAVANRGPATSPGTALTLAVPAGLRVVAARPDRGSCDATALRCDLGALEDGASVRITVELVGVTPGRWPVTWSVTGDVLDVRPSDNSARTEVPVRDPVPSPTPTPTPTPSPSPSPPPPPPPPPAPPAAGPGVTVVVQPVPSYVGGRATATYVVRNAGGSLATGLRLELGLPERVPVAALPAGCTATGCVLPDLGPGATQVVQVGFAPDAPLETTVRGALRTTGTDADPGDNTASAPMRVLLPRIVAVPPIGEPGFVTSVRGVDFPPGVPVRLTWSPGITAAAAPTTPRADGRFAAQLLILPKDQTGPRTITATGPGFRPATTPFLVVVGSVGPPDMVRRR</sequence>
<evidence type="ECO:0000259" key="3">
    <source>
        <dbReference type="Pfam" id="PF01345"/>
    </source>
</evidence>
<dbReference type="InterPro" id="IPR013783">
    <property type="entry name" value="Ig-like_fold"/>
</dbReference>
<dbReference type="Proteomes" id="UP000282084">
    <property type="component" value="Unassembled WGS sequence"/>
</dbReference>
<dbReference type="Pfam" id="PF01345">
    <property type="entry name" value="DUF11"/>
    <property type="match status" value="1"/>
</dbReference>
<name>A0A495W139_9PSEU</name>
<dbReference type="GO" id="GO:0005975">
    <property type="term" value="P:carbohydrate metabolic process"/>
    <property type="evidence" value="ECO:0007669"/>
    <property type="project" value="UniProtKB-ARBA"/>
</dbReference>
<dbReference type="EMBL" id="RBXO01000001">
    <property type="protein sequence ID" value="RKT55336.1"/>
    <property type="molecule type" value="Genomic_DNA"/>
</dbReference>
<reference evidence="4 5" key="1">
    <citation type="submission" date="2018-10" db="EMBL/GenBank/DDBJ databases">
        <title>Sequencing the genomes of 1000 actinobacteria strains.</title>
        <authorList>
            <person name="Klenk H.-P."/>
        </authorList>
    </citation>
    <scope>NUCLEOTIDE SEQUENCE [LARGE SCALE GENOMIC DNA]</scope>
    <source>
        <strain evidence="4 5">DSM 43800</strain>
    </source>
</reference>
<dbReference type="InterPro" id="IPR001434">
    <property type="entry name" value="OmcB-like_DUF11"/>
</dbReference>
<evidence type="ECO:0000256" key="1">
    <source>
        <dbReference type="ARBA" id="ARBA00009820"/>
    </source>
</evidence>
<comment type="caution">
    <text evidence="4">The sequence shown here is derived from an EMBL/GenBank/DDBJ whole genome shotgun (WGS) entry which is preliminary data.</text>
</comment>
<evidence type="ECO:0000256" key="2">
    <source>
        <dbReference type="SAM" id="MobiDB-lite"/>
    </source>
</evidence>
<dbReference type="InterPro" id="IPR011659">
    <property type="entry name" value="WD40"/>
</dbReference>
<keyword evidence="5" id="KW-1185">Reference proteome</keyword>
<dbReference type="InterPro" id="IPR011042">
    <property type="entry name" value="6-blade_b-propeller_TolB-like"/>
</dbReference>
<gene>
    <name evidence="4" type="ORF">C8E97_3999</name>
</gene>
<dbReference type="RefSeq" id="WP_121007051.1">
    <property type="nucleotide sequence ID" value="NZ_RBXO01000001.1"/>
</dbReference>
<accession>A0A495W139</accession>